<sequence length="143" mass="15746">MFFHKFGDTYAIRLERGEELAASLKELCVTERVRLGTLSGLGAMDHVVVGVYDLAEKRFCPNVFDEPLEMTGLEGSVTEREGEPYLHIHASFGRADGSVIGGHLSEARVSATAELFLRTLAGRVGRVFDEETGLNLLDFRLEG</sequence>
<dbReference type="Pfam" id="PF03479">
    <property type="entry name" value="PCC"/>
    <property type="match status" value="1"/>
</dbReference>
<dbReference type="RefSeq" id="WP_121586809.1">
    <property type="nucleotide sequence ID" value="NZ_RCHT01000009.1"/>
</dbReference>
<dbReference type="AlphaFoldDB" id="A0A498CLZ9"/>
<comment type="caution">
    <text evidence="2">The sequence shown here is derived from an EMBL/GenBank/DDBJ whole genome shotgun (WGS) entry which is preliminary data.</text>
</comment>
<name>A0A498CLZ9_9FIRM</name>
<protein>
    <submittedName>
        <fullName evidence="2">DNA-binding protein</fullName>
    </submittedName>
</protein>
<dbReference type="Proteomes" id="UP000276301">
    <property type="component" value="Unassembled WGS sequence"/>
</dbReference>
<dbReference type="Gene3D" id="3.30.1330.80">
    <property type="entry name" value="Hypothetical protein, similar to alpha- acetolactate decarboxylase, domain 2"/>
    <property type="match status" value="1"/>
</dbReference>
<dbReference type="PANTHER" id="PTHR34988">
    <property type="entry name" value="PROTEIN, PUTATIVE-RELATED"/>
    <property type="match status" value="1"/>
</dbReference>
<dbReference type="InterPro" id="IPR005175">
    <property type="entry name" value="PPC_dom"/>
</dbReference>
<keyword evidence="3" id="KW-1185">Reference proteome</keyword>
<feature type="domain" description="PPC" evidence="1">
    <location>
        <begin position="4"/>
        <end position="140"/>
    </location>
</feature>
<gene>
    <name evidence="2" type="ORF">D4A47_07475</name>
</gene>
<dbReference type="InterPro" id="IPR025707">
    <property type="entry name" value="DNA_bp_PD1"/>
</dbReference>
<dbReference type="PROSITE" id="PS51742">
    <property type="entry name" value="PPC"/>
    <property type="match status" value="1"/>
</dbReference>
<organism evidence="2 3">
    <name type="scientific">Anaerotruncus massiliensis</name>
    <name type="common">ex Liu et al. 2021</name>
    <dbReference type="NCBI Taxonomy" id="2321404"/>
    <lineage>
        <taxon>Bacteria</taxon>
        <taxon>Bacillati</taxon>
        <taxon>Bacillota</taxon>
        <taxon>Clostridia</taxon>
        <taxon>Eubacteriales</taxon>
        <taxon>Oscillospiraceae</taxon>
        <taxon>Anaerotruncus</taxon>
    </lineage>
</organism>
<dbReference type="EMBL" id="RCHT01000009">
    <property type="protein sequence ID" value="RLL11451.1"/>
    <property type="molecule type" value="Genomic_DNA"/>
</dbReference>
<dbReference type="PANTHER" id="PTHR34988:SF1">
    <property type="entry name" value="DNA-BINDING PROTEIN"/>
    <property type="match status" value="1"/>
</dbReference>
<evidence type="ECO:0000313" key="2">
    <source>
        <dbReference type="EMBL" id="RLL11451.1"/>
    </source>
</evidence>
<dbReference type="PIRSF" id="PIRSF016702">
    <property type="entry name" value="DNA_bp_PD1"/>
    <property type="match status" value="1"/>
</dbReference>
<dbReference type="GO" id="GO:0003677">
    <property type="term" value="F:DNA binding"/>
    <property type="evidence" value="ECO:0007669"/>
    <property type="project" value="UniProtKB-KW"/>
</dbReference>
<dbReference type="SUPFAM" id="SSF117856">
    <property type="entry name" value="AF0104/ALDC/Ptd012-like"/>
    <property type="match status" value="1"/>
</dbReference>
<reference evidence="2 3" key="1">
    <citation type="submission" date="2018-10" db="EMBL/GenBank/DDBJ databases">
        <title>Anaerotruncus faecis sp. nov., isolated from human feces.</title>
        <authorList>
            <person name="Wang Y.-J."/>
        </authorList>
    </citation>
    <scope>NUCLEOTIDE SEQUENCE [LARGE SCALE GENOMIC DNA]</scope>
    <source>
        <strain evidence="2 3">22A2-44</strain>
    </source>
</reference>
<evidence type="ECO:0000259" key="1">
    <source>
        <dbReference type="PROSITE" id="PS51742"/>
    </source>
</evidence>
<keyword evidence="2" id="KW-0238">DNA-binding</keyword>
<dbReference type="CDD" id="cd11378">
    <property type="entry name" value="DUF296"/>
    <property type="match status" value="1"/>
</dbReference>
<accession>A0A498CLZ9</accession>
<proteinExistence type="predicted"/>
<evidence type="ECO:0000313" key="3">
    <source>
        <dbReference type="Proteomes" id="UP000276301"/>
    </source>
</evidence>